<keyword evidence="4 11" id="KW-0547">Nucleotide-binding</keyword>
<protein>
    <recommendedName>
        <fullName evidence="1">non-specific serine/threonine protein kinase</fullName>
        <ecNumber evidence="1">2.7.11.1</ecNumber>
    </recommendedName>
</protein>
<dbReference type="PROSITE" id="PS00107">
    <property type="entry name" value="PROTEIN_KINASE_ATP"/>
    <property type="match status" value="1"/>
</dbReference>
<feature type="binding site" evidence="11">
    <location>
        <position position="66"/>
    </location>
    <ligand>
        <name>ATP</name>
        <dbReference type="ChEBI" id="CHEBI:30616"/>
    </ligand>
</feature>
<dbReference type="InterPro" id="IPR051681">
    <property type="entry name" value="Ser/Thr_Kinases-Pseudokinases"/>
</dbReference>
<evidence type="ECO:0000256" key="5">
    <source>
        <dbReference type="ARBA" id="ARBA00022777"/>
    </source>
</evidence>
<evidence type="ECO:0000256" key="1">
    <source>
        <dbReference type="ARBA" id="ARBA00012513"/>
    </source>
</evidence>
<keyword evidence="6 11" id="KW-0067">ATP-binding</keyword>
<dbReference type="PROSITE" id="PS00108">
    <property type="entry name" value="PROTEIN_KINASE_ST"/>
    <property type="match status" value="1"/>
</dbReference>
<dbReference type="InterPro" id="IPR008271">
    <property type="entry name" value="Ser/Thr_kinase_AS"/>
</dbReference>
<dbReference type="EMBL" id="FJ026396">
    <property type="protein sequence ID" value="ACM68729.1"/>
    <property type="molecule type" value="mRNA"/>
</dbReference>
<evidence type="ECO:0000256" key="8">
    <source>
        <dbReference type="ARBA" id="ARBA00048679"/>
    </source>
</evidence>
<evidence type="ECO:0000256" key="4">
    <source>
        <dbReference type="ARBA" id="ARBA00022741"/>
    </source>
</evidence>
<evidence type="ECO:0000256" key="6">
    <source>
        <dbReference type="ARBA" id="ARBA00022840"/>
    </source>
</evidence>
<evidence type="ECO:0000256" key="3">
    <source>
        <dbReference type="ARBA" id="ARBA00022679"/>
    </source>
</evidence>
<dbReference type="AlphaFoldDB" id="C0J9J2"/>
<gene>
    <name evidence="14" type="primary">Mos2</name>
</gene>
<evidence type="ECO:0000256" key="10">
    <source>
        <dbReference type="PIRSR" id="PIRSR000615-3"/>
    </source>
</evidence>
<name>C0J9J2_9CNID</name>
<comment type="similarity">
    <text evidence="12">Belongs to the protein kinase superfamily.</text>
</comment>
<dbReference type="Pfam" id="PF00069">
    <property type="entry name" value="Pkinase"/>
    <property type="match status" value="1"/>
</dbReference>
<dbReference type="PANTHER" id="PTHR44329">
    <property type="entry name" value="SERINE/THREONINE-PROTEIN KINASE TNNI3K-RELATED"/>
    <property type="match status" value="1"/>
</dbReference>
<accession>C0J9J2</accession>
<dbReference type="InterPro" id="IPR000719">
    <property type="entry name" value="Prot_kinase_dom"/>
</dbReference>
<dbReference type="InterPro" id="IPR017441">
    <property type="entry name" value="Protein_kinase_ATP_BS"/>
</dbReference>
<reference evidence="14" key="1">
    <citation type="journal article" date="2009" name="Curr. Biol.">
        <title>Conserved functions for Mos in eumetazoan oocyte maturation revealed by studies in a cnidarian.</title>
        <authorList>
            <person name="Amiel A."/>
            <person name="Leclere L."/>
            <person name="Robert L."/>
            <person name="Chevalier S."/>
            <person name="Houliston E."/>
        </authorList>
    </citation>
    <scope>NUCLEOTIDE SEQUENCE</scope>
</reference>
<evidence type="ECO:0000256" key="12">
    <source>
        <dbReference type="RuleBase" id="RU000304"/>
    </source>
</evidence>
<keyword evidence="2 12" id="KW-0723">Serine/threonine-protein kinase</keyword>
<dbReference type="GO" id="GO:0004674">
    <property type="term" value="F:protein serine/threonine kinase activity"/>
    <property type="evidence" value="ECO:0007669"/>
    <property type="project" value="UniProtKB-KW"/>
</dbReference>
<keyword evidence="3" id="KW-0808">Transferase</keyword>
<evidence type="ECO:0000259" key="13">
    <source>
        <dbReference type="PROSITE" id="PS50011"/>
    </source>
</evidence>
<comment type="catalytic activity">
    <reaction evidence="8">
        <text>L-seryl-[protein] + ATP = O-phospho-L-seryl-[protein] + ADP + H(+)</text>
        <dbReference type="Rhea" id="RHEA:17989"/>
        <dbReference type="Rhea" id="RHEA-COMP:9863"/>
        <dbReference type="Rhea" id="RHEA-COMP:11604"/>
        <dbReference type="ChEBI" id="CHEBI:15378"/>
        <dbReference type="ChEBI" id="CHEBI:29999"/>
        <dbReference type="ChEBI" id="CHEBI:30616"/>
        <dbReference type="ChEBI" id="CHEBI:83421"/>
        <dbReference type="ChEBI" id="CHEBI:456216"/>
        <dbReference type="EC" id="2.7.11.1"/>
    </reaction>
</comment>
<dbReference type="PIRSF" id="PIRSF000615">
    <property type="entry name" value="TyrPK_CSF1-R"/>
    <property type="match status" value="1"/>
</dbReference>
<dbReference type="SMART" id="SM00220">
    <property type="entry name" value="S_TKc"/>
    <property type="match status" value="1"/>
</dbReference>
<keyword evidence="10" id="KW-0479">Metal-binding</keyword>
<proteinExistence type="evidence at transcript level"/>
<feature type="binding site" evidence="10">
    <location>
        <position position="179"/>
    </location>
    <ligand>
        <name>Mg(2+)</name>
        <dbReference type="ChEBI" id="CHEBI:18420"/>
    </ligand>
</feature>
<evidence type="ECO:0000256" key="2">
    <source>
        <dbReference type="ARBA" id="ARBA00022527"/>
    </source>
</evidence>
<dbReference type="Gene3D" id="1.10.510.10">
    <property type="entry name" value="Transferase(Phosphotransferase) domain 1"/>
    <property type="match status" value="1"/>
</dbReference>
<dbReference type="PROSITE" id="PS50011">
    <property type="entry name" value="PROTEIN_KINASE_DOM"/>
    <property type="match status" value="1"/>
</dbReference>
<dbReference type="PANTHER" id="PTHR44329:SF285">
    <property type="entry name" value="V-MOS MOLONEY MURINE SARCOMA VIRAL ONCO HOMOLOG"/>
    <property type="match status" value="1"/>
</dbReference>
<evidence type="ECO:0000256" key="11">
    <source>
        <dbReference type="PROSITE-ProRule" id="PRU10141"/>
    </source>
</evidence>
<feature type="binding site" evidence="10">
    <location>
        <position position="165"/>
    </location>
    <ligand>
        <name>Mg(2+)</name>
        <dbReference type="ChEBI" id="CHEBI:18420"/>
    </ligand>
</feature>
<evidence type="ECO:0000313" key="14">
    <source>
        <dbReference type="EMBL" id="ACM68729.1"/>
    </source>
</evidence>
<feature type="active site" description="Proton acceptor" evidence="9">
    <location>
        <position position="160"/>
    </location>
</feature>
<dbReference type="InterPro" id="IPR011009">
    <property type="entry name" value="Kinase-like_dom_sf"/>
</dbReference>
<keyword evidence="5 14" id="KW-0418">Kinase</keyword>
<organism evidence="14">
    <name type="scientific">Clytia hemisphaerica</name>
    <dbReference type="NCBI Taxonomy" id="252671"/>
    <lineage>
        <taxon>Eukaryota</taxon>
        <taxon>Metazoa</taxon>
        <taxon>Cnidaria</taxon>
        <taxon>Hydrozoa</taxon>
        <taxon>Hydroidolina</taxon>
        <taxon>Leptothecata</taxon>
        <taxon>Obeliida</taxon>
        <taxon>Clytiidae</taxon>
        <taxon>Clytia</taxon>
    </lineage>
</organism>
<dbReference type="EC" id="2.7.11.1" evidence="1"/>
<dbReference type="SUPFAM" id="SSF56112">
    <property type="entry name" value="Protein kinase-like (PK-like)"/>
    <property type="match status" value="1"/>
</dbReference>
<feature type="domain" description="Protein kinase" evidence="13">
    <location>
        <begin position="39"/>
        <end position="298"/>
    </location>
</feature>
<keyword evidence="10" id="KW-0460">Magnesium</keyword>
<sequence length="298" mass="34444">MSKTISSHQSNTNLLFKHRLDYFQKLCSKKKEDFHFDEIELGRYLGSGGFGTVHECLIKGQKYALKRFHITARNARAAQESFTSENMAIRLQHRNIVRTFCTFLKNQSHYILMEYLNARTLQSILDDENETVLSRRRIKFAKQIASGLAYAHKKNIVHLDLKPLNILVSQATDQCKIADFGCCKDLSEISSPTTPTKTSLTGTYSYRAPELLRGEPATDKADIYSFGICLWQMATRERPYGNENHQVIIFKVVAYNLRPCIPEDTEKLYSQVMTGCWDQCKDNRMNAREIIQFFTEHF</sequence>
<evidence type="ECO:0000256" key="9">
    <source>
        <dbReference type="PIRSR" id="PIRSR000615-1"/>
    </source>
</evidence>
<dbReference type="GO" id="GO:0005524">
    <property type="term" value="F:ATP binding"/>
    <property type="evidence" value="ECO:0007669"/>
    <property type="project" value="UniProtKB-UniRule"/>
</dbReference>
<dbReference type="GO" id="GO:0046872">
    <property type="term" value="F:metal ion binding"/>
    <property type="evidence" value="ECO:0007669"/>
    <property type="project" value="UniProtKB-KW"/>
</dbReference>
<comment type="catalytic activity">
    <reaction evidence="7">
        <text>L-threonyl-[protein] + ATP = O-phospho-L-threonyl-[protein] + ADP + H(+)</text>
        <dbReference type="Rhea" id="RHEA:46608"/>
        <dbReference type="Rhea" id="RHEA-COMP:11060"/>
        <dbReference type="Rhea" id="RHEA-COMP:11605"/>
        <dbReference type="ChEBI" id="CHEBI:15378"/>
        <dbReference type="ChEBI" id="CHEBI:30013"/>
        <dbReference type="ChEBI" id="CHEBI:30616"/>
        <dbReference type="ChEBI" id="CHEBI:61977"/>
        <dbReference type="ChEBI" id="CHEBI:456216"/>
        <dbReference type="EC" id="2.7.11.1"/>
    </reaction>
</comment>
<dbReference type="Gene3D" id="3.30.200.20">
    <property type="entry name" value="Phosphorylase Kinase, domain 1"/>
    <property type="match status" value="1"/>
</dbReference>
<evidence type="ECO:0000256" key="7">
    <source>
        <dbReference type="ARBA" id="ARBA00047899"/>
    </source>
</evidence>